<dbReference type="GO" id="GO:0005874">
    <property type="term" value="C:microtubule"/>
    <property type="evidence" value="ECO:0007669"/>
    <property type="project" value="UniProtKB-KW"/>
</dbReference>
<evidence type="ECO:0000256" key="4">
    <source>
        <dbReference type="ARBA" id="ARBA00022701"/>
    </source>
</evidence>
<evidence type="ECO:0000256" key="3">
    <source>
        <dbReference type="ARBA" id="ARBA00022490"/>
    </source>
</evidence>
<evidence type="ECO:0000256" key="7">
    <source>
        <dbReference type="ARBA" id="ARBA00023212"/>
    </source>
</evidence>
<evidence type="ECO:0000256" key="1">
    <source>
        <dbReference type="ARBA" id="ARBA00004245"/>
    </source>
</evidence>
<keyword evidence="5" id="KW-0243">Dynein</keyword>
<dbReference type="GO" id="GO:0045505">
    <property type="term" value="F:dynein intermediate chain binding"/>
    <property type="evidence" value="ECO:0007669"/>
    <property type="project" value="TreeGrafter"/>
</dbReference>
<comment type="subcellular location">
    <subcellularLocation>
        <location evidence="1">Cytoplasm</location>
        <location evidence="1">Cytoskeleton</location>
    </subcellularLocation>
</comment>
<dbReference type="InterPro" id="IPR005334">
    <property type="entry name" value="Tctex-1-like"/>
</dbReference>
<dbReference type="Proteomes" id="UP000011014">
    <property type="component" value="Unassembled WGS sequence"/>
</dbReference>
<proteinExistence type="inferred from homology"/>
<evidence type="ECO:0000256" key="6">
    <source>
        <dbReference type="ARBA" id="ARBA00023175"/>
    </source>
</evidence>
<protein>
    <recommendedName>
        <fullName evidence="8">Dynein light chain Tctex-type 1</fullName>
    </recommendedName>
</protein>
<accession>E4Z107</accession>
<name>E4Z107_OIKDI</name>
<reference evidence="9" key="1">
    <citation type="journal article" date="2010" name="Science">
        <title>Plasticity of animal genome architecture unmasked by rapid evolution of a pelagic tunicate.</title>
        <authorList>
            <person name="Denoeud F."/>
            <person name="Henriet S."/>
            <person name="Mungpakdee S."/>
            <person name="Aury J.M."/>
            <person name="Da Silva C."/>
            <person name="Brinkmann H."/>
            <person name="Mikhaleva J."/>
            <person name="Olsen L.C."/>
            <person name="Jubin C."/>
            <person name="Canestro C."/>
            <person name="Bouquet J.M."/>
            <person name="Danks G."/>
            <person name="Poulain J."/>
            <person name="Campsteijn C."/>
            <person name="Adamski M."/>
            <person name="Cross I."/>
            <person name="Yadetie F."/>
            <person name="Muffato M."/>
            <person name="Louis A."/>
            <person name="Butcher S."/>
            <person name="Tsagkogeorga G."/>
            <person name="Konrad A."/>
            <person name="Singh S."/>
            <person name="Jensen M.F."/>
            <person name="Cong E.H."/>
            <person name="Eikeseth-Otteraa H."/>
            <person name="Noel B."/>
            <person name="Anthouard V."/>
            <person name="Porcel B.M."/>
            <person name="Kachouri-Lafond R."/>
            <person name="Nishino A."/>
            <person name="Ugolini M."/>
            <person name="Chourrout P."/>
            <person name="Nishida H."/>
            <person name="Aasland R."/>
            <person name="Huzurbazar S."/>
            <person name="Westhof E."/>
            <person name="Delsuc F."/>
            <person name="Lehrach H."/>
            <person name="Reinhardt R."/>
            <person name="Weissenbach J."/>
            <person name="Roy S.W."/>
            <person name="Artiguenave F."/>
            <person name="Postlethwait J.H."/>
            <person name="Manak J.R."/>
            <person name="Thompson E.M."/>
            <person name="Jaillon O."/>
            <person name="Du Pasquier L."/>
            <person name="Boudinot P."/>
            <person name="Liberles D.A."/>
            <person name="Volff J.N."/>
            <person name="Philippe H."/>
            <person name="Lenhard B."/>
            <person name="Roest Crollius H."/>
            <person name="Wincker P."/>
            <person name="Chourrout D."/>
        </authorList>
    </citation>
    <scope>NUCLEOTIDE SEQUENCE [LARGE SCALE GENOMIC DNA]</scope>
</reference>
<dbReference type="Pfam" id="PF03645">
    <property type="entry name" value="Tctex-1"/>
    <property type="match status" value="1"/>
</dbReference>
<dbReference type="EMBL" id="FN656415">
    <property type="protein sequence ID" value="CBY41385.1"/>
    <property type="molecule type" value="Genomic_DNA"/>
</dbReference>
<comment type="similarity">
    <text evidence="2">Belongs to the dynein light chain Tctex-type family.</text>
</comment>
<dbReference type="GO" id="GO:0005737">
    <property type="term" value="C:cytoplasm"/>
    <property type="evidence" value="ECO:0007669"/>
    <property type="project" value="TreeGrafter"/>
</dbReference>
<keyword evidence="7" id="KW-0206">Cytoskeleton</keyword>
<dbReference type="Gene3D" id="3.30.1140.40">
    <property type="entry name" value="Tctex-1"/>
    <property type="match status" value="1"/>
</dbReference>
<sequence>MDDLNENAEQGFVIDEVNSVIKESIENVVGSSQYETVKIDMWMNSIIEQCIENLTKLDKPYKYVATAVIMQKTGAGLQTSSSCYWDSTTDGSCTVRWENKTMYCIVSVFGLKI</sequence>
<gene>
    <name evidence="9" type="ORF">GSOID_T00023453001</name>
</gene>
<organism evidence="9">
    <name type="scientific">Oikopleura dioica</name>
    <name type="common">Tunicate</name>
    <dbReference type="NCBI Taxonomy" id="34765"/>
    <lineage>
        <taxon>Eukaryota</taxon>
        <taxon>Metazoa</taxon>
        <taxon>Chordata</taxon>
        <taxon>Tunicata</taxon>
        <taxon>Appendicularia</taxon>
        <taxon>Copelata</taxon>
        <taxon>Oikopleuridae</taxon>
        <taxon>Oikopleura</taxon>
    </lineage>
</organism>
<dbReference type="GO" id="GO:0007018">
    <property type="term" value="P:microtubule-based movement"/>
    <property type="evidence" value="ECO:0007669"/>
    <property type="project" value="TreeGrafter"/>
</dbReference>
<dbReference type="PANTHER" id="PTHR21255">
    <property type="entry name" value="T-COMPLEX-ASSOCIATED-TESTIS-EXPRESSED 1/ DYNEIN LIGHT CHAIN"/>
    <property type="match status" value="1"/>
</dbReference>
<dbReference type="PANTHER" id="PTHR21255:SF4">
    <property type="entry name" value="DYNEIN LIGHT CHAIN TCTEX-TYPE"/>
    <property type="match status" value="1"/>
</dbReference>
<keyword evidence="4" id="KW-0493">Microtubule</keyword>
<dbReference type="InterPro" id="IPR038586">
    <property type="entry name" value="Tctex-1-like_sf"/>
</dbReference>
<evidence type="ECO:0000313" key="9">
    <source>
        <dbReference type="EMBL" id="CBY41385.1"/>
    </source>
</evidence>
<keyword evidence="6" id="KW-0505">Motor protein</keyword>
<evidence type="ECO:0000256" key="5">
    <source>
        <dbReference type="ARBA" id="ARBA00023017"/>
    </source>
</evidence>
<keyword evidence="3" id="KW-0963">Cytoplasm</keyword>
<evidence type="ECO:0000256" key="8">
    <source>
        <dbReference type="ARBA" id="ARBA00072460"/>
    </source>
</evidence>
<dbReference type="GO" id="GO:0005868">
    <property type="term" value="C:cytoplasmic dynein complex"/>
    <property type="evidence" value="ECO:0007669"/>
    <property type="project" value="TreeGrafter"/>
</dbReference>
<evidence type="ECO:0000256" key="2">
    <source>
        <dbReference type="ARBA" id="ARBA00005361"/>
    </source>
</evidence>
<dbReference type="FunFam" id="3.30.1140.40:FF:000001">
    <property type="entry name" value="Dynein light chain Tctex-type 1"/>
    <property type="match status" value="1"/>
</dbReference>
<dbReference type="AlphaFoldDB" id="E4Z107"/>